<evidence type="ECO:0000313" key="2">
    <source>
        <dbReference type="EMBL" id="AFM13699.1"/>
    </source>
</evidence>
<dbReference type="KEGG" id="tpx:Turpa_3060"/>
<dbReference type="Proteomes" id="UP000006048">
    <property type="component" value="Chromosome"/>
</dbReference>
<dbReference type="AlphaFoldDB" id="I4B8U2"/>
<evidence type="ECO:0000313" key="3">
    <source>
        <dbReference type="Proteomes" id="UP000006048"/>
    </source>
</evidence>
<dbReference type="Gene3D" id="1.25.40.920">
    <property type="entry name" value="TRAP transporter T-component"/>
    <property type="match status" value="1"/>
</dbReference>
<evidence type="ECO:0000256" key="1">
    <source>
        <dbReference type="SAM" id="SignalP"/>
    </source>
</evidence>
<keyword evidence="3" id="KW-1185">Reference proteome</keyword>
<feature type="signal peptide" evidence="1">
    <location>
        <begin position="1"/>
        <end position="29"/>
    </location>
</feature>
<feature type="chain" id="PRO_5003686627" evidence="1">
    <location>
        <begin position="30"/>
        <end position="307"/>
    </location>
</feature>
<dbReference type="Pfam" id="PF16811">
    <property type="entry name" value="TAtT"/>
    <property type="match status" value="1"/>
</dbReference>
<keyword evidence="1" id="KW-0732">Signal</keyword>
<sequence>MTTKTNKKFYRHYLLALSCVAAVSMVFSACGTSRGVAISDAVRADSKGLPADVAKLWENRHIEAELVKALPKIEELVKNNPSNYEYHIIAARAFYTYADGHIFLRLTEDTEKQVKPELTKAYDKAIQYAEKAMSLEPAFKKKLLAGSSIEDGLELLGKDYIDSIYWRYAAFARWSRLEGTTTLLKNKGKFTKMVKRVEALDPNYFFGAVYRYYGGAETLSPTGSMAKGKENFEKAIQLAPNFFGNHVFFADVWAAKKLDKALFEKHMNIAINGNPKDLGRPEWVPEQIIEQGKAKKFLKEIETRNFD</sequence>
<dbReference type="HOGENOM" id="CLU_926860_0_0_12"/>
<keyword evidence="2" id="KW-0449">Lipoprotein</keyword>
<name>I4B8U2_TURPD</name>
<dbReference type="EMBL" id="CP002959">
    <property type="protein sequence ID" value="AFM13699.1"/>
    <property type="molecule type" value="Genomic_DNA"/>
</dbReference>
<dbReference type="OrthoDB" id="335163at2"/>
<dbReference type="SUPFAM" id="SSF48452">
    <property type="entry name" value="TPR-like"/>
    <property type="match status" value="1"/>
</dbReference>
<dbReference type="PROSITE" id="PS51257">
    <property type="entry name" value="PROKAR_LIPOPROTEIN"/>
    <property type="match status" value="1"/>
</dbReference>
<dbReference type="InterPro" id="IPR038537">
    <property type="entry name" value="TatT_sf"/>
</dbReference>
<dbReference type="InterPro" id="IPR011990">
    <property type="entry name" value="TPR-like_helical_dom_sf"/>
</dbReference>
<gene>
    <name evidence="2" type="ordered locus">Turpa_3060</name>
</gene>
<dbReference type="STRING" id="869212.Turpa_3060"/>
<dbReference type="RefSeq" id="WP_014804200.1">
    <property type="nucleotide sequence ID" value="NC_018020.1"/>
</dbReference>
<accession>I4B8U2</accession>
<dbReference type="InterPro" id="IPR031823">
    <property type="entry name" value="TatT"/>
</dbReference>
<protein>
    <submittedName>
        <fullName evidence="2">Lipoprotein</fullName>
    </submittedName>
</protein>
<proteinExistence type="predicted"/>
<reference evidence="2 3" key="1">
    <citation type="submission" date="2012-06" db="EMBL/GenBank/DDBJ databases">
        <title>The complete chromosome of genome of Turneriella parva DSM 21527.</title>
        <authorList>
            <consortium name="US DOE Joint Genome Institute (JGI-PGF)"/>
            <person name="Lucas S."/>
            <person name="Han J."/>
            <person name="Lapidus A."/>
            <person name="Bruce D."/>
            <person name="Goodwin L."/>
            <person name="Pitluck S."/>
            <person name="Peters L."/>
            <person name="Kyrpides N."/>
            <person name="Mavromatis K."/>
            <person name="Ivanova N."/>
            <person name="Mikhailova N."/>
            <person name="Chertkov O."/>
            <person name="Detter J.C."/>
            <person name="Tapia R."/>
            <person name="Han C."/>
            <person name="Land M."/>
            <person name="Hauser L."/>
            <person name="Markowitz V."/>
            <person name="Cheng J.-F."/>
            <person name="Hugenholtz P."/>
            <person name="Woyke T."/>
            <person name="Wu D."/>
            <person name="Gronow S."/>
            <person name="Wellnitz S."/>
            <person name="Brambilla E."/>
            <person name="Klenk H.-P."/>
            <person name="Eisen J.A."/>
        </authorList>
    </citation>
    <scope>NUCLEOTIDE SEQUENCE [LARGE SCALE GENOMIC DNA]</scope>
    <source>
        <strain evidence="3">ATCC BAA-1111 / DSM 21527 / NCTC 11395 / H</strain>
    </source>
</reference>
<organism evidence="2 3">
    <name type="scientific">Turneriella parva (strain ATCC BAA-1111 / DSM 21527 / NCTC 11395 / H)</name>
    <name type="common">Leptospira parva</name>
    <dbReference type="NCBI Taxonomy" id="869212"/>
    <lineage>
        <taxon>Bacteria</taxon>
        <taxon>Pseudomonadati</taxon>
        <taxon>Spirochaetota</taxon>
        <taxon>Spirochaetia</taxon>
        <taxon>Leptospirales</taxon>
        <taxon>Leptospiraceae</taxon>
        <taxon>Turneriella</taxon>
    </lineage>
</organism>